<protein>
    <submittedName>
        <fullName evidence="1">DDB1-and CUL4-associated factor-like protein</fullName>
    </submittedName>
</protein>
<proteinExistence type="predicted"/>
<dbReference type="EMBL" id="LXQA010138424">
    <property type="protein sequence ID" value="MCI23891.1"/>
    <property type="molecule type" value="Genomic_DNA"/>
</dbReference>
<dbReference type="AlphaFoldDB" id="A0A392QHL2"/>
<feature type="non-terminal residue" evidence="1">
    <location>
        <position position="75"/>
    </location>
</feature>
<sequence length="75" mass="8156">MMIVSKSAVLEVKISQILFGKQSKLLKLKLDQPRHLKKLSKQLEYKSTNDEEAAVLAASRAASTVIDAASAVEVS</sequence>
<name>A0A392QHL2_9FABA</name>
<comment type="caution">
    <text evidence="1">The sequence shown here is derived from an EMBL/GenBank/DDBJ whole genome shotgun (WGS) entry which is preliminary data.</text>
</comment>
<evidence type="ECO:0000313" key="1">
    <source>
        <dbReference type="EMBL" id="MCI23891.1"/>
    </source>
</evidence>
<evidence type="ECO:0000313" key="2">
    <source>
        <dbReference type="Proteomes" id="UP000265520"/>
    </source>
</evidence>
<dbReference type="Proteomes" id="UP000265520">
    <property type="component" value="Unassembled WGS sequence"/>
</dbReference>
<reference evidence="1 2" key="1">
    <citation type="journal article" date="2018" name="Front. Plant Sci.">
        <title>Red Clover (Trifolium pratense) and Zigzag Clover (T. medium) - A Picture of Genomic Similarities and Differences.</title>
        <authorList>
            <person name="Dluhosova J."/>
            <person name="Istvanek J."/>
            <person name="Nedelnik J."/>
            <person name="Repkova J."/>
        </authorList>
    </citation>
    <scope>NUCLEOTIDE SEQUENCE [LARGE SCALE GENOMIC DNA]</scope>
    <source>
        <strain evidence="2">cv. 10/8</strain>
        <tissue evidence="1">Leaf</tissue>
    </source>
</reference>
<keyword evidence="2" id="KW-1185">Reference proteome</keyword>
<organism evidence="1 2">
    <name type="scientific">Trifolium medium</name>
    <dbReference type="NCBI Taxonomy" id="97028"/>
    <lineage>
        <taxon>Eukaryota</taxon>
        <taxon>Viridiplantae</taxon>
        <taxon>Streptophyta</taxon>
        <taxon>Embryophyta</taxon>
        <taxon>Tracheophyta</taxon>
        <taxon>Spermatophyta</taxon>
        <taxon>Magnoliopsida</taxon>
        <taxon>eudicotyledons</taxon>
        <taxon>Gunneridae</taxon>
        <taxon>Pentapetalae</taxon>
        <taxon>rosids</taxon>
        <taxon>fabids</taxon>
        <taxon>Fabales</taxon>
        <taxon>Fabaceae</taxon>
        <taxon>Papilionoideae</taxon>
        <taxon>50 kb inversion clade</taxon>
        <taxon>NPAAA clade</taxon>
        <taxon>Hologalegina</taxon>
        <taxon>IRL clade</taxon>
        <taxon>Trifolieae</taxon>
        <taxon>Trifolium</taxon>
    </lineage>
</organism>
<accession>A0A392QHL2</accession>